<dbReference type="GeneID" id="94432946"/>
<evidence type="ECO:0000313" key="2">
    <source>
        <dbReference type="Proteomes" id="UP000221165"/>
    </source>
</evidence>
<evidence type="ECO:0000313" key="1">
    <source>
        <dbReference type="EMBL" id="PHJ16561.1"/>
    </source>
</evidence>
<dbReference type="RefSeq" id="XP_067918288.1">
    <property type="nucleotide sequence ID" value="XM_068069735.1"/>
</dbReference>
<keyword evidence="2" id="KW-1185">Reference proteome</keyword>
<dbReference type="AlphaFoldDB" id="A0A2C6JGA6"/>
<dbReference type="VEuPathDB" id="ToxoDB:CSUI_009622"/>
<feature type="non-terminal residue" evidence="1">
    <location>
        <position position="1"/>
    </location>
</feature>
<accession>A0A2C6JGA6</accession>
<gene>
    <name evidence="1" type="ORF">CSUI_009622</name>
</gene>
<dbReference type="EMBL" id="MIGC01005813">
    <property type="protein sequence ID" value="PHJ16561.1"/>
    <property type="molecule type" value="Genomic_DNA"/>
</dbReference>
<proteinExistence type="predicted"/>
<comment type="caution">
    <text evidence="1">The sequence shown here is derived from an EMBL/GenBank/DDBJ whole genome shotgun (WGS) entry which is preliminary data.</text>
</comment>
<dbReference type="Proteomes" id="UP000221165">
    <property type="component" value="Unassembled WGS sequence"/>
</dbReference>
<protein>
    <submittedName>
        <fullName evidence="1">Uncharacterized protein</fullName>
    </submittedName>
</protein>
<feature type="non-terminal residue" evidence="1">
    <location>
        <position position="41"/>
    </location>
</feature>
<reference evidence="1 2" key="1">
    <citation type="journal article" date="2017" name="Int. J. Parasitol.">
        <title>The genome of the protozoan parasite Cystoisospora suis and a reverse vaccinology approach to identify vaccine candidates.</title>
        <authorList>
            <person name="Palmieri N."/>
            <person name="Shrestha A."/>
            <person name="Ruttkowski B."/>
            <person name="Beck T."/>
            <person name="Vogl C."/>
            <person name="Tomley F."/>
            <person name="Blake D.P."/>
            <person name="Joachim A."/>
        </authorList>
    </citation>
    <scope>NUCLEOTIDE SEQUENCE [LARGE SCALE GENOMIC DNA]</scope>
    <source>
        <strain evidence="1 2">Wien I</strain>
    </source>
</reference>
<organism evidence="1 2">
    <name type="scientific">Cystoisospora suis</name>
    <dbReference type="NCBI Taxonomy" id="483139"/>
    <lineage>
        <taxon>Eukaryota</taxon>
        <taxon>Sar</taxon>
        <taxon>Alveolata</taxon>
        <taxon>Apicomplexa</taxon>
        <taxon>Conoidasida</taxon>
        <taxon>Coccidia</taxon>
        <taxon>Eucoccidiorida</taxon>
        <taxon>Eimeriorina</taxon>
        <taxon>Sarcocystidae</taxon>
        <taxon>Cystoisospora</taxon>
    </lineage>
</organism>
<name>A0A2C6JGA6_9APIC</name>
<sequence length="41" mass="4623">GPEHEVPTWGSLGPLRPFWNLLTQMLDHTCPFSCLSRGNVE</sequence>